<accession>A0A3N4IBN2</accession>
<dbReference type="EMBL" id="ML119664">
    <property type="protein sequence ID" value="RPA83505.1"/>
    <property type="molecule type" value="Genomic_DNA"/>
</dbReference>
<organism evidence="1 2">
    <name type="scientific">Ascobolus immersus RN42</name>
    <dbReference type="NCBI Taxonomy" id="1160509"/>
    <lineage>
        <taxon>Eukaryota</taxon>
        <taxon>Fungi</taxon>
        <taxon>Dikarya</taxon>
        <taxon>Ascomycota</taxon>
        <taxon>Pezizomycotina</taxon>
        <taxon>Pezizomycetes</taxon>
        <taxon>Pezizales</taxon>
        <taxon>Ascobolaceae</taxon>
        <taxon>Ascobolus</taxon>
    </lineage>
</organism>
<keyword evidence="2" id="KW-1185">Reference proteome</keyword>
<sequence>MWTARWLSGLKRQIRTFSVGKYDNLLSSGCAGSNPALVGVSFWAFGFFAEFGFVDLFTLSTSWIGGST</sequence>
<dbReference type="AlphaFoldDB" id="A0A3N4IBN2"/>
<name>A0A3N4IBN2_ASCIM</name>
<evidence type="ECO:0000313" key="2">
    <source>
        <dbReference type="Proteomes" id="UP000275078"/>
    </source>
</evidence>
<protein>
    <submittedName>
        <fullName evidence="1">Uncharacterized protein</fullName>
    </submittedName>
</protein>
<proteinExistence type="predicted"/>
<evidence type="ECO:0000313" key="1">
    <source>
        <dbReference type="EMBL" id="RPA83505.1"/>
    </source>
</evidence>
<gene>
    <name evidence="1" type="ORF">BJ508DRAFT_413447</name>
</gene>
<dbReference type="Proteomes" id="UP000275078">
    <property type="component" value="Unassembled WGS sequence"/>
</dbReference>
<reference evidence="1 2" key="1">
    <citation type="journal article" date="2018" name="Nat. Ecol. Evol.">
        <title>Pezizomycetes genomes reveal the molecular basis of ectomycorrhizal truffle lifestyle.</title>
        <authorList>
            <person name="Murat C."/>
            <person name="Payen T."/>
            <person name="Noel B."/>
            <person name="Kuo A."/>
            <person name="Morin E."/>
            <person name="Chen J."/>
            <person name="Kohler A."/>
            <person name="Krizsan K."/>
            <person name="Balestrini R."/>
            <person name="Da Silva C."/>
            <person name="Montanini B."/>
            <person name="Hainaut M."/>
            <person name="Levati E."/>
            <person name="Barry K.W."/>
            <person name="Belfiori B."/>
            <person name="Cichocki N."/>
            <person name="Clum A."/>
            <person name="Dockter R.B."/>
            <person name="Fauchery L."/>
            <person name="Guy J."/>
            <person name="Iotti M."/>
            <person name="Le Tacon F."/>
            <person name="Lindquist E.A."/>
            <person name="Lipzen A."/>
            <person name="Malagnac F."/>
            <person name="Mello A."/>
            <person name="Molinier V."/>
            <person name="Miyauchi S."/>
            <person name="Poulain J."/>
            <person name="Riccioni C."/>
            <person name="Rubini A."/>
            <person name="Sitrit Y."/>
            <person name="Splivallo R."/>
            <person name="Traeger S."/>
            <person name="Wang M."/>
            <person name="Zifcakova L."/>
            <person name="Wipf D."/>
            <person name="Zambonelli A."/>
            <person name="Paolocci F."/>
            <person name="Nowrousian M."/>
            <person name="Ottonello S."/>
            <person name="Baldrian P."/>
            <person name="Spatafora J.W."/>
            <person name="Henrissat B."/>
            <person name="Nagy L.G."/>
            <person name="Aury J.M."/>
            <person name="Wincker P."/>
            <person name="Grigoriev I.V."/>
            <person name="Bonfante P."/>
            <person name="Martin F.M."/>
        </authorList>
    </citation>
    <scope>NUCLEOTIDE SEQUENCE [LARGE SCALE GENOMIC DNA]</scope>
    <source>
        <strain evidence="1 2">RN42</strain>
    </source>
</reference>